<keyword evidence="3" id="KW-1185">Reference proteome</keyword>
<reference evidence="2" key="1">
    <citation type="submission" date="2020-06" db="EMBL/GenBank/DDBJ databases">
        <authorList>
            <consortium name="Plant Systems Biology data submission"/>
        </authorList>
    </citation>
    <scope>NUCLEOTIDE SEQUENCE</scope>
    <source>
        <strain evidence="2">D6</strain>
    </source>
</reference>
<proteinExistence type="predicted"/>
<dbReference type="EMBL" id="CAICTM010000160">
    <property type="protein sequence ID" value="CAB9503282.1"/>
    <property type="molecule type" value="Genomic_DNA"/>
</dbReference>
<evidence type="ECO:0000256" key="1">
    <source>
        <dbReference type="SAM" id="MobiDB-lite"/>
    </source>
</evidence>
<evidence type="ECO:0000313" key="2">
    <source>
        <dbReference type="EMBL" id="CAB9503282.1"/>
    </source>
</evidence>
<evidence type="ECO:0000313" key="3">
    <source>
        <dbReference type="Proteomes" id="UP001153069"/>
    </source>
</evidence>
<protein>
    <submittedName>
        <fullName evidence="2">Uncharacterized protein</fullName>
    </submittedName>
</protein>
<gene>
    <name evidence="2" type="ORF">SEMRO_161_G072470.1</name>
</gene>
<feature type="compositionally biased region" description="Basic and acidic residues" evidence="1">
    <location>
        <begin position="238"/>
        <end position="247"/>
    </location>
</feature>
<feature type="compositionally biased region" description="Low complexity" evidence="1">
    <location>
        <begin position="274"/>
        <end position="298"/>
    </location>
</feature>
<feature type="region of interest" description="Disordered" evidence="1">
    <location>
        <begin position="106"/>
        <end position="344"/>
    </location>
</feature>
<dbReference type="AlphaFoldDB" id="A0A9N8DHH4"/>
<feature type="compositionally biased region" description="Basic residues" evidence="1">
    <location>
        <begin position="189"/>
        <end position="208"/>
    </location>
</feature>
<feature type="compositionally biased region" description="Basic residues" evidence="1">
    <location>
        <begin position="253"/>
        <end position="268"/>
    </location>
</feature>
<organism evidence="2 3">
    <name type="scientific">Seminavis robusta</name>
    <dbReference type="NCBI Taxonomy" id="568900"/>
    <lineage>
        <taxon>Eukaryota</taxon>
        <taxon>Sar</taxon>
        <taxon>Stramenopiles</taxon>
        <taxon>Ochrophyta</taxon>
        <taxon>Bacillariophyta</taxon>
        <taxon>Bacillariophyceae</taxon>
        <taxon>Bacillariophycidae</taxon>
        <taxon>Naviculales</taxon>
        <taxon>Naviculaceae</taxon>
        <taxon>Seminavis</taxon>
    </lineage>
</organism>
<name>A0A9N8DHH4_9STRA</name>
<feature type="compositionally biased region" description="Low complexity" evidence="1">
    <location>
        <begin position="324"/>
        <end position="336"/>
    </location>
</feature>
<feature type="compositionally biased region" description="Basic and acidic residues" evidence="1">
    <location>
        <begin position="177"/>
        <end position="188"/>
    </location>
</feature>
<feature type="region of interest" description="Disordered" evidence="1">
    <location>
        <begin position="1"/>
        <end position="46"/>
    </location>
</feature>
<comment type="caution">
    <text evidence="2">The sequence shown here is derived from an EMBL/GenBank/DDBJ whole genome shotgun (WGS) entry which is preliminary data.</text>
</comment>
<feature type="compositionally biased region" description="Basic residues" evidence="1">
    <location>
        <begin position="131"/>
        <end position="142"/>
    </location>
</feature>
<feature type="compositionally biased region" description="Low complexity" evidence="1">
    <location>
        <begin position="143"/>
        <end position="159"/>
    </location>
</feature>
<accession>A0A9N8DHH4</accession>
<feature type="compositionally biased region" description="Polar residues" evidence="1">
    <location>
        <begin position="111"/>
        <end position="130"/>
    </location>
</feature>
<feature type="compositionally biased region" description="Polar residues" evidence="1">
    <location>
        <begin position="1"/>
        <end position="13"/>
    </location>
</feature>
<dbReference type="Proteomes" id="UP001153069">
    <property type="component" value="Unassembled WGS sequence"/>
</dbReference>
<sequence length="418" mass="45103">MATNQPEQSSEGSTLKRAGGSLHSKLTATTHTMEGPTICSPHPMTPSKKRSFLVGHVLKPMRFAGKQLSNLSDAMISSTPRRSNSTRSLNAAAAIADATLTLNNLDISDPVSPSHSTSEQPISPSAQTHGSTRRSQGRRRPSRALSSSMSSNASHRSISTSRHDNTRTGRHRSISRSRQDSTRSDRHRSTSRSRKGSTRSGRHRSISKSRKDSTRSGRHRSISRSGHDSTRASRRRGRERELEHSSGEPRGTSTHKPRRGRSNNRKLSNKVCGRSASVTSSSSRRLSSSAAASRTSSRPKQPRQSKESRGPITSEKPPPKRKSSGSSSSRRSPPSRTHSAAGGAGTRLSLQIELQEQAQLARSLTLPATTPTLPAPAATTPTCWVCNACNCTENEQRFNFCVGCGIPKSSARIPAKAA</sequence>